<feature type="signal peptide" evidence="2">
    <location>
        <begin position="1"/>
        <end position="15"/>
    </location>
</feature>
<protein>
    <submittedName>
        <fullName evidence="3">Uncharacterized protein</fullName>
    </submittedName>
</protein>
<feature type="region of interest" description="Disordered" evidence="1">
    <location>
        <begin position="149"/>
        <end position="194"/>
    </location>
</feature>
<evidence type="ECO:0000313" key="4">
    <source>
        <dbReference type="Proteomes" id="UP001150907"/>
    </source>
</evidence>
<accession>A0A9W8ELX0</accession>
<organism evidence="3 4">
    <name type="scientific">Coemansia thaxteri</name>
    <dbReference type="NCBI Taxonomy" id="2663907"/>
    <lineage>
        <taxon>Eukaryota</taxon>
        <taxon>Fungi</taxon>
        <taxon>Fungi incertae sedis</taxon>
        <taxon>Zoopagomycota</taxon>
        <taxon>Kickxellomycotina</taxon>
        <taxon>Kickxellomycetes</taxon>
        <taxon>Kickxellales</taxon>
        <taxon>Kickxellaceae</taxon>
        <taxon>Coemansia</taxon>
    </lineage>
</organism>
<feature type="chain" id="PRO_5040839341" evidence="2">
    <location>
        <begin position="16"/>
        <end position="217"/>
    </location>
</feature>
<evidence type="ECO:0000313" key="3">
    <source>
        <dbReference type="EMBL" id="KAJ2007648.1"/>
    </source>
</evidence>
<feature type="compositionally biased region" description="Low complexity" evidence="1">
    <location>
        <begin position="151"/>
        <end position="194"/>
    </location>
</feature>
<keyword evidence="4" id="KW-1185">Reference proteome</keyword>
<dbReference type="Proteomes" id="UP001150907">
    <property type="component" value="Unassembled WGS sequence"/>
</dbReference>
<evidence type="ECO:0000256" key="1">
    <source>
        <dbReference type="SAM" id="MobiDB-lite"/>
    </source>
</evidence>
<keyword evidence="2" id="KW-0732">Signal</keyword>
<dbReference type="OrthoDB" id="5551269at2759"/>
<dbReference type="EMBL" id="JANBQF010000021">
    <property type="protein sequence ID" value="KAJ2007648.1"/>
    <property type="molecule type" value="Genomic_DNA"/>
</dbReference>
<gene>
    <name evidence="3" type="ORF">H4R26_000668</name>
</gene>
<comment type="caution">
    <text evidence="3">The sequence shown here is derived from an EMBL/GenBank/DDBJ whole genome shotgun (WGS) entry which is preliminary data.</text>
</comment>
<proteinExistence type="predicted"/>
<name>A0A9W8ELX0_9FUNG</name>
<sequence>MKGLFLLLLAGTCAGDIVLSVAPPQNMDAYLGVLSQAWPTIYPLLEGQLEIAQQQVPAEYSHLLSLLQVTAVPSTYDAAWASLVVSNAVRIGPTTILAQDVDGADTEPAMLPTDVVTTNGLGQVATITAAPMERPTIVVAINGNAVRDTDAGSSSAGSSSSSGSSPALGSSSSSSGSSSSSSSSSSSAGTQSSDANALRLSTLAAMLTLAASTLSLL</sequence>
<evidence type="ECO:0000256" key="2">
    <source>
        <dbReference type="SAM" id="SignalP"/>
    </source>
</evidence>
<reference evidence="3" key="1">
    <citation type="submission" date="2022-07" db="EMBL/GenBank/DDBJ databases">
        <title>Phylogenomic reconstructions and comparative analyses of Kickxellomycotina fungi.</title>
        <authorList>
            <person name="Reynolds N.K."/>
            <person name="Stajich J.E."/>
            <person name="Barry K."/>
            <person name="Grigoriev I.V."/>
            <person name="Crous P."/>
            <person name="Smith M.E."/>
        </authorList>
    </citation>
    <scope>NUCLEOTIDE SEQUENCE</scope>
    <source>
        <strain evidence="3">IMI 214461</strain>
    </source>
</reference>
<dbReference type="AlphaFoldDB" id="A0A9W8ELX0"/>